<dbReference type="AlphaFoldDB" id="Q7MFL0"/>
<evidence type="ECO:0000313" key="3">
    <source>
        <dbReference type="Proteomes" id="UP000002675"/>
    </source>
</evidence>
<keyword evidence="1" id="KW-0812">Transmembrane</keyword>
<dbReference type="eggNOG" id="ENOG5031ZD3">
    <property type="taxonomic scope" value="Bacteria"/>
</dbReference>
<dbReference type="KEGG" id="vvy:VVA0310"/>
<proteinExistence type="predicted"/>
<gene>
    <name evidence="2" type="ordered locus">VVA0310</name>
</gene>
<reference evidence="2 3" key="1">
    <citation type="journal article" date="2003" name="Genome Res.">
        <title>Comparative genome analysis of Vibrio vulnificus, a marine pathogen.</title>
        <authorList>
            <person name="Chen C.Y."/>
            <person name="Wu K.M."/>
            <person name="Chang Y.C."/>
            <person name="Chang C.H."/>
            <person name="Tsai H.C."/>
            <person name="Liao T.L."/>
            <person name="Liu Y.M."/>
            <person name="Chen H.J."/>
            <person name="Shen A.B."/>
            <person name="Li J.C."/>
            <person name="Su T.L."/>
            <person name="Shao C.P."/>
            <person name="Lee C.T."/>
            <person name="Hor L.I."/>
            <person name="Tsai S.F."/>
        </authorList>
    </citation>
    <scope>NUCLEOTIDE SEQUENCE [LARGE SCALE GENOMIC DNA]</scope>
    <source>
        <strain evidence="2 3">YJ016</strain>
    </source>
</reference>
<dbReference type="STRING" id="672.VV93_v1c32940"/>
<dbReference type="HOGENOM" id="CLU_1874612_0_0_6"/>
<evidence type="ECO:0000313" key="2">
    <source>
        <dbReference type="EMBL" id="BAC96336.1"/>
    </source>
</evidence>
<keyword evidence="1" id="KW-1133">Transmembrane helix</keyword>
<keyword evidence="1" id="KW-0472">Membrane</keyword>
<accession>Q7MFL0</accession>
<feature type="transmembrane region" description="Helical" evidence="1">
    <location>
        <begin position="80"/>
        <end position="103"/>
    </location>
</feature>
<sequence length="136" mass="15103">MGLELKSATPTSLHTRPAAWSLSLSCDQAITMRNRELIKWLKFLILECAMVFTSKVKVVISATAIVLSSILISIDMFGVIPFLVLVVSLFTLIIQGGLCLLGYKNGDAFDAYQDLERTEATALTNLFKDKKECEKR</sequence>
<name>Q7MFL0_VIBVY</name>
<evidence type="ECO:0000256" key="1">
    <source>
        <dbReference type="SAM" id="Phobius"/>
    </source>
</evidence>
<organism evidence="2 3">
    <name type="scientific">Vibrio vulnificus (strain YJ016)</name>
    <dbReference type="NCBI Taxonomy" id="196600"/>
    <lineage>
        <taxon>Bacteria</taxon>
        <taxon>Pseudomonadati</taxon>
        <taxon>Pseudomonadota</taxon>
        <taxon>Gammaproteobacteria</taxon>
        <taxon>Vibrionales</taxon>
        <taxon>Vibrionaceae</taxon>
        <taxon>Vibrio</taxon>
    </lineage>
</organism>
<dbReference type="Proteomes" id="UP000002675">
    <property type="component" value="Chromosome II"/>
</dbReference>
<dbReference type="EMBL" id="BA000038">
    <property type="protein sequence ID" value="BAC96336.1"/>
    <property type="molecule type" value="Genomic_DNA"/>
</dbReference>
<feature type="transmembrane region" description="Helical" evidence="1">
    <location>
        <begin position="43"/>
        <end position="74"/>
    </location>
</feature>
<protein>
    <submittedName>
        <fullName evidence="2">Uncharacterized protein</fullName>
    </submittedName>
</protein>